<sequence length="163" mass="18364">MSVEKASLSTCILFGREQWGESEPDNQINPRKKGVGCVHNRILHYHGEGKDSHYISCNETPSEMIWGGPMFVCAETGNIPKTAMMRRRHLCRRHTQKKRKWLPPCDIPHTATHVYTLVFTYSIDSSFSRDGCCCCWFAFLPVGHGVVGRFGPGGGSSFVRLFV</sequence>
<dbReference type="Proteomes" id="UP000820818">
    <property type="component" value="Linkage Group LG4"/>
</dbReference>
<keyword evidence="2" id="KW-1185">Reference proteome</keyword>
<proteinExistence type="predicted"/>
<protein>
    <submittedName>
        <fullName evidence="1">Uncharacterized protein</fullName>
    </submittedName>
</protein>
<dbReference type="AlphaFoldDB" id="A0AAD5PUJ7"/>
<reference evidence="1 2" key="1">
    <citation type="submission" date="2022-05" db="EMBL/GenBank/DDBJ databases">
        <title>A multi-omics perspective on studying reproductive biology in Daphnia sinensis.</title>
        <authorList>
            <person name="Jia J."/>
        </authorList>
    </citation>
    <scope>NUCLEOTIDE SEQUENCE [LARGE SCALE GENOMIC DNA]</scope>
    <source>
        <strain evidence="1 2">WSL</strain>
    </source>
</reference>
<organism evidence="1 2">
    <name type="scientific">Daphnia sinensis</name>
    <dbReference type="NCBI Taxonomy" id="1820382"/>
    <lineage>
        <taxon>Eukaryota</taxon>
        <taxon>Metazoa</taxon>
        <taxon>Ecdysozoa</taxon>
        <taxon>Arthropoda</taxon>
        <taxon>Crustacea</taxon>
        <taxon>Branchiopoda</taxon>
        <taxon>Diplostraca</taxon>
        <taxon>Cladocera</taxon>
        <taxon>Anomopoda</taxon>
        <taxon>Daphniidae</taxon>
        <taxon>Daphnia</taxon>
        <taxon>Daphnia similis group</taxon>
    </lineage>
</organism>
<comment type="caution">
    <text evidence="1">The sequence shown here is derived from an EMBL/GenBank/DDBJ whole genome shotgun (WGS) entry which is preliminary data.</text>
</comment>
<accession>A0AAD5PUJ7</accession>
<evidence type="ECO:0000313" key="1">
    <source>
        <dbReference type="EMBL" id="KAI9560431.1"/>
    </source>
</evidence>
<evidence type="ECO:0000313" key="2">
    <source>
        <dbReference type="Proteomes" id="UP000820818"/>
    </source>
</evidence>
<dbReference type="EMBL" id="WJBH02000004">
    <property type="protein sequence ID" value="KAI9560431.1"/>
    <property type="molecule type" value="Genomic_DNA"/>
</dbReference>
<name>A0AAD5PUJ7_9CRUS</name>
<gene>
    <name evidence="1" type="ORF">GHT06_014448</name>
</gene>